<reference evidence="2 3" key="1">
    <citation type="journal article" date="2010" name="Nat. Biotechnol.">
        <title>Genome sequence of the model mushroom Schizophyllum commune.</title>
        <authorList>
            <person name="Ohm R.A."/>
            <person name="de Jong J.F."/>
            <person name="Lugones L.G."/>
            <person name="Aerts A."/>
            <person name="Kothe E."/>
            <person name="Stajich J.E."/>
            <person name="de Vries R.P."/>
            <person name="Record E."/>
            <person name="Levasseur A."/>
            <person name="Baker S.E."/>
            <person name="Bartholomew K.A."/>
            <person name="Coutinho P.M."/>
            <person name="Erdmann S."/>
            <person name="Fowler T.J."/>
            <person name="Gathman A.C."/>
            <person name="Lombard V."/>
            <person name="Henrissat B."/>
            <person name="Knabe N."/>
            <person name="Kuees U."/>
            <person name="Lilly W.W."/>
            <person name="Lindquist E."/>
            <person name="Lucas S."/>
            <person name="Magnuson J.K."/>
            <person name="Piumi F."/>
            <person name="Raudaskoski M."/>
            <person name="Salamov A."/>
            <person name="Schmutz J."/>
            <person name="Schwarze F.W.M.R."/>
            <person name="vanKuyk P.A."/>
            <person name="Horton J.S."/>
            <person name="Grigoriev I.V."/>
            <person name="Woesten H.A.B."/>
        </authorList>
    </citation>
    <scope>NUCLEOTIDE SEQUENCE [LARGE SCALE GENOMIC DNA]</scope>
    <source>
        <strain evidence="3">H4-8 / FGSC 9210</strain>
    </source>
</reference>
<evidence type="ECO:0000313" key="3">
    <source>
        <dbReference type="Proteomes" id="UP000007431"/>
    </source>
</evidence>
<feature type="non-terminal residue" evidence="2">
    <location>
        <position position="500"/>
    </location>
</feature>
<evidence type="ECO:0008006" key="4">
    <source>
        <dbReference type="Google" id="ProtNLM"/>
    </source>
</evidence>
<dbReference type="VEuPathDB" id="FungiDB:SCHCODRAFT_02696100"/>
<gene>
    <name evidence="2" type="ORF">SCHCODRAFT_104676</name>
</gene>
<protein>
    <recommendedName>
        <fullName evidence="4">F-box domain-containing protein</fullName>
    </recommendedName>
</protein>
<dbReference type="OMA" id="RACHPSL"/>
<feature type="compositionally biased region" description="Basic and acidic residues" evidence="1">
    <location>
        <begin position="480"/>
        <end position="490"/>
    </location>
</feature>
<dbReference type="AlphaFoldDB" id="D8PLQ7"/>
<keyword evidence="3" id="KW-1185">Reference proteome</keyword>
<evidence type="ECO:0000313" key="2">
    <source>
        <dbReference type="EMBL" id="EFJ04099.1"/>
    </source>
</evidence>
<dbReference type="InParanoid" id="D8PLQ7"/>
<sequence>MAESMHANQDRVQEHGTSLPRRRSLASDLSAEILQLIFDRTITPSCFIGPGYSVCEYPWLAAMATKRNLPLVCRSWYHASIELLYRDIGIRSVGQVCALAKTIEGTPSLAPLVRSITFACFVGELHEFAYTWDAGTIMKSCQNLHRAAFVARSNYHLGLLLPVLHRDYAYPSRITHLDLDVQPSCEAFLSGCLPDTCRDSPPPFATLNGENLFTIEDFSLRLVELNLPLLTDITQYDDLSFPVLTTLSFAANTVDTRHNVEQLARLWPTPALEYLTVTCPTAGLSHFDLLASLAEGTWLQPLLLADGQHLRYLHIRTDYDCCVCDFTLDIEPMLNACPLLEHVVLPPHATVPHSHPSLRWIDVWEPPLLGRLSLDSMDCIWGLRSRLQTSARPSEASTIQENLPRFRGMRTLDCALLGLRDLPQILDPVAWRSTNAAFVYPGVNIVHSPTRVWRGDWDPRRMSEEAAEATSTERSPPLAHVEEGHTHDGIDTAGIGRLVK</sequence>
<feature type="region of interest" description="Disordered" evidence="1">
    <location>
        <begin position="1"/>
        <end position="23"/>
    </location>
</feature>
<dbReference type="HOGENOM" id="CLU_530059_0_0_1"/>
<evidence type="ECO:0000256" key="1">
    <source>
        <dbReference type="SAM" id="MobiDB-lite"/>
    </source>
</evidence>
<organism evidence="3">
    <name type="scientific">Schizophyllum commune (strain H4-8 / FGSC 9210)</name>
    <name type="common">Split gill fungus</name>
    <dbReference type="NCBI Taxonomy" id="578458"/>
    <lineage>
        <taxon>Eukaryota</taxon>
        <taxon>Fungi</taxon>
        <taxon>Dikarya</taxon>
        <taxon>Basidiomycota</taxon>
        <taxon>Agaricomycotina</taxon>
        <taxon>Agaricomycetes</taxon>
        <taxon>Agaricomycetidae</taxon>
        <taxon>Agaricales</taxon>
        <taxon>Schizophyllaceae</taxon>
        <taxon>Schizophyllum</taxon>
    </lineage>
</organism>
<name>D8PLQ7_SCHCM</name>
<accession>D8PLQ7</accession>
<dbReference type="Proteomes" id="UP000007431">
    <property type="component" value="Unassembled WGS sequence"/>
</dbReference>
<feature type="region of interest" description="Disordered" evidence="1">
    <location>
        <begin position="462"/>
        <end position="494"/>
    </location>
</feature>
<dbReference type="eggNOG" id="ENOG502RBJE">
    <property type="taxonomic scope" value="Eukaryota"/>
</dbReference>
<proteinExistence type="predicted"/>
<dbReference type="EMBL" id="GL377302">
    <property type="protein sequence ID" value="EFJ04099.1"/>
    <property type="molecule type" value="Genomic_DNA"/>
</dbReference>